<keyword evidence="6" id="KW-1185">Reference proteome</keyword>
<evidence type="ECO:0000256" key="1">
    <source>
        <dbReference type="ARBA" id="ARBA00022729"/>
    </source>
</evidence>
<dbReference type="AlphaFoldDB" id="A0A4Z2B909"/>
<keyword evidence="1" id="KW-0732">Signal</keyword>
<dbReference type="Proteomes" id="UP000516260">
    <property type="component" value="Chromosome 5"/>
</dbReference>
<proteinExistence type="predicted"/>
<dbReference type="PROSITE" id="PS50835">
    <property type="entry name" value="IG_LIKE"/>
    <property type="match status" value="1"/>
</dbReference>
<dbReference type="SUPFAM" id="SSF48726">
    <property type="entry name" value="Immunoglobulin"/>
    <property type="match status" value="1"/>
</dbReference>
<dbReference type="Pfam" id="PF07686">
    <property type="entry name" value="V-set"/>
    <property type="match status" value="1"/>
</dbReference>
<protein>
    <recommendedName>
        <fullName evidence="4">Ig-like domain-containing protein</fullName>
    </recommendedName>
</protein>
<name>A0A4Z2B909_9TELE</name>
<dbReference type="Gene3D" id="2.60.40.10">
    <property type="entry name" value="Immunoglobulins"/>
    <property type="match status" value="1"/>
</dbReference>
<gene>
    <name evidence="5" type="ORF">fugu_004751</name>
</gene>
<reference evidence="5 6" key="1">
    <citation type="submission" date="2019-04" db="EMBL/GenBank/DDBJ databases">
        <title>The sequence and de novo assembly of Takifugu bimaculatus genome using PacBio and Hi-C technologies.</title>
        <authorList>
            <person name="Xu P."/>
            <person name="Liu B."/>
            <person name="Zhou Z."/>
        </authorList>
    </citation>
    <scope>NUCLEOTIDE SEQUENCE [LARGE SCALE GENOMIC DNA]</scope>
    <source>
        <strain evidence="5">TB-2018</strain>
        <tissue evidence="5">Muscle</tissue>
    </source>
</reference>
<dbReference type="InterPro" id="IPR007110">
    <property type="entry name" value="Ig-like_dom"/>
</dbReference>
<dbReference type="EMBL" id="SWLE01000018">
    <property type="protein sequence ID" value="TNM88497.1"/>
    <property type="molecule type" value="Genomic_DNA"/>
</dbReference>
<keyword evidence="3" id="KW-0393">Immunoglobulin domain</keyword>
<dbReference type="PANTHER" id="PTHR12207:SF31">
    <property type="entry name" value="V-SET AND TRANSMEMBRANE DOMAIN-CONTAINING PROTEIN 2-LIKE PROTEIN"/>
    <property type="match status" value="1"/>
</dbReference>
<dbReference type="InterPro" id="IPR013783">
    <property type="entry name" value="Ig-like_fold"/>
</dbReference>
<dbReference type="InterPro" id="IPR013106">
    <property type="entry name" value="Ig_V-set"/>
</dbReference>
<evidence type="ECO:0000313" key="6">
    <source>
        <dbReference type="Proteomes" id="UP000516260"/>
    </source>
</evidence>
<sequence>MADPTTSVRQLFMSDQDCLDTAWGSILDDEGLRKATLASGREQEKREMDNVPSAPAAVRMLVDIFASQRQPVKIEPEMNGKDLLEREAVPSGPGNGSELSAITSFLLKSQQDDRKGRLAADVPDWKVMNSVECENTFPFVENKSRAVMFMKDPAEAMGTFSLVLGILQYAGLYVQLNAAVNVGEADNHISGHALFTEVPHDITTQSGEDVEMACSFRGAGSPSSLEIQWWYIKAHQDWQQEPPQMTNNMVVPQGETSRDATKISVVKVAGGNISHKLRLSNVKPSDEGTYECRVIDFTGSVAQHHRVRAHLQVEPDSIQGSDGVKQRDAELRSWGNLQAGRHQAEGRGLMRSAGSTSDCIDSCAL</sequence>
<keyword evidence="2" id="KW-1015">Disulfide bond</keyword>
<accession>A0A4Z2B909</accession>
<feature type="domain" description="Ig-like" evidence="4">
    <location>
        <begin position="193"/>
        <end position="308"/>
    </location>
</feature>
<dbReference type="GO" id="GO:0016020">
    <property type="term" value="C:membrane"/>
    <property type="evidence" value="ECO:0007669"/>
    <property type="project" value="TreeGrafter"/>
</dbReference>
<organism evidence="5 6">
    <name type="scientific">Takifugu bimaculatus</name>
    <dbReference type="NCBI Taxonomy" id="433685"/>
    <lineage>
        <taxon>Eukaryota</taxon>
        <taxon>Metazoa</taxon>
        <taxon>Chordata</taxon>
        <taxon>Craniata</taxon>
        <taxon>Vertebrata</taxon>
        <taxon>Euteleostomi</taxon>
        <taxon>Actinopterygii</taxon>
        <taxon>Neopterygii</taxon>
        <taxon>Teleostei</taxon>
        <taxon>Neoteleostei</taxon>
        <taxon>Acanthomorphata</taxon>
        <taxon>Eupercaria</taxon>
        <taxon>Tetraodontiformes</taxon>
        <taxon>Tetradontoidea</taxon>
        <taxon>Tetraodontidae</taxon>
        <taxon>Takifugu</taxon>
    </lineage>
</organism>
<dbReference type="InterPro" id="IPR003599">
    <property type="entry name" value="Ig_sub"/>
</dbReference>
<dbReference type="SMART" id="SM00409">
    <property type="entry name" value="IG"/>
    <property type="match status" value="1"/>
</dbReference>
<evidence type="ECO:0000256" key="3">
    <source>
        <dbReference type="ARBA" id="ARBA00023319"/>
    </source>
</evidence>
<evidence type="ECO:0000256" key="2">
    <source>
        <dbReference type="ARBA" id="ARBA00023157"/>
    </source>
</evidence>
<evidence type="ECO:0000313" key="5">
    <source>
        <dbReference type="EMBL" id="TNM88497.1"/>
    </source>
</evidence>
<evidence type="ECO:0000259" key="4">
    <source>
        <dbReference type="PROSITE" id="PS50835"/>
    </source>
</evidence>
<dbReference type="InterPro" id="IPR051102">
    <property type="entry name" value="IgSF_V-set/TM_domain"/>
</dbReference>
<comment type="caution">
    <text evidence="5">The sequence shown here is derived from an EMBL/GenBank/DDBJ whole genome shotgun (WGS) entry which is preliminary data.</text>
</comment>
<dbReference type="PANTHER" id="PTHR12207">
    <property type="entry name" value="V-SET AND TRANSMEMBRANE DOMAIN-CONTAINING PROTEIN"/>
    <property type="match status" value="1"/>
</dbReference>
<dbReference type="InterPro" id="IPR036179">
    <property type="entry name" value="Ig-like_dom_sf"/>
</dbReference>